<dbReference type="InterPro" id="IPR001119">
    <property type="entry name" value="SLH_dom"/>
</dbReference>
<evidence type="ECO:0000313" key="5">
    <source>
        <dbReference type="EMBL" id="ADQ14693.1"/>
    </source>
</evidence>
<dbReference type="Proteomes" id="UP000007434">
    <property type="component" value="Chromosome"/>
</dbReference>
<dbReference type="InterPro" id="IPR051465">
    <property type="entry name" value="Cell_Envelope_Struct_Comp"/>
</dbReference>
<evidence type="ECO:0000256" key="3">
    <source>
        <dbReference type="SAM" id="SignalP"/>
    </source>
</evidence>
<evidence type="ECO:0000256" key="1">
    <source>
        <dbReference type="ARBA" id="ARBA00022737"/>
    </source>
</evidence>
<feature type="domain" description="SLH" evidence="4">
    <location>
        <begin position="22"/>
        <end position="85"/>
    </location>
</feature>
<dbReference type="KEGG" id="has:Halsa_1265"/>
<keyword evidence="3" id="KW-0732">Signal</keyword>
<dbReference type="AlphaFoldDB" id="E4RKI4"/>
<name>E4RKI4_HALHG</name>
<evidence type="ECO:0000256" key="2">
    <source>
        <dbReference type="SAM" id="Coils"/>
    </source>
</evidence>
<dbReference type="OrthoDB" id="2112962at2"/>
<keyword evidence="2" id="KW-0175">Coiled coil</keyword>
<keyword evidence="6" id="KW-1185">Reference proteome</keyword>
<organism evidence="5 6">
    <name type="scientific">Halanaerobium hydrogeniformans</name>
    <name type="common">Halanaerobium sp. (strain sapolanicus)</name>
    <dbReference type="NCBI Taxonomy" id="656519"/>
    <lineage>
        <taxon>Bacteria</taxon>
        <taxon>Bacillati</taxon>
        <taxon>Bacillota</taxon>
        <taxon>Clostridia</taxon>
        <taxon>Halanaerobiales</taxon>
        <taxon>Halanaerobiaceae</taxon>
        <taxon>Halanaerobium</taxon>
    </lineage>
</organism>
<dbReference type="RefSeq" id="WP_013405774.1">
    <property type="nucleotide sequence ID" value="NC_014654.1"/>
</dbReference>
<evidence type="ECO:0000259" key="4">
    <source>
        <dbReference type="PROSITE" id="PS51272"/>
    </source>
</evidence>
<feature type="chain" id="PRO_5003186757" evidence="3">
    <location>
        <begin position="24"/>
        <end position="229"/>
    </location>
</feature>
<reference evidence="5 6" key="2">
    <citation type="journal article" date="2011" name="J. Bacteriol.">
        <title>Complete Genome Sequence of the Haloalkaliphilic, Hydrogen Producing Halanaerobium hydrogenoformans.</title>
        <authorList>
            <person name="Brown S.D."/>
            <person name="Begemann M.B."/>
            <person name="Mormile M.R."/>
            <person name="Wall J.D."/>
            <person name="Han C.S."/>
            <person name="Goodwin L.A."/>
            <person name="Pitluck S."/>
            <person name="Land M.L."/>
            <person name="Hauser L.J."/>
            <person name="Elias D.A."/>
        </authorList>
    </citation>
    <scope>NUCLEOTIDE SEQUENCE [LARGE SCALE GENOMIC DNA]</scope>
    <source>
        <strain evidence="6">sapolanicus</strain>
    </source>
</reference>
<keyword evidence="1" id="KW-0677">Repeat</keyword>
<proteinExistence type="predicted"/>
<dbReference type="PROSITE" id="PS51272">
    <property type="entry name" value="SLH"/>
    <property type="match status" value="1"/>
</dbReference>
<dbReference type="EMBL" id="CP002304">
    <property type="protein sequence ID" value="ADQ14693.1"/>
    <property type="molecule type" value="Genomic_DNA"/>
</dbReference>
<evidence type="ECO:0000313" key="6">
    <source>
        <dbReference type="Proteomes" id="UP000007434"/>
    </source>
</evidence>
<dbReference type="HOGENOM" id="CLU_099803_0_0_9"/>
<dbReference type="PANTHER" id="PTHR43308">
    <property type="entry name" value="OUTER MEMBRANE PROTEIN ALPHA-RELATED"/>
    <property type="match status" value="1"/>
</dbReference>
<dbReference type="Pfam" id="PF00395">
    <property type="entry name" value="SLH"/>
    <property type="match status" value="1"/>
</dbReference>
<accession>E4RKI4</accession>
<reference evidence="5 6" key="1">
    <citation type="submission" date="2010-11" db="EMBL/GenBank/DDBJ databases">
        <title>Complete sequence of Halanaerobium sp. sapolanicus.</title>
        <authorList>
            <consortium name="US DOE Joint Genome Institute"/>
            <person name="Lucas S."/>
            <person name="Copeland A."/>
            <person name="Lapidus A."/>
            <person name="Cheng J.-F."/>
            <person name="Bruce D."/>
            <person name="Goodwin L."/>
            <person name="Pitluck S."/>
            <person name="Davenport K."/>
            <person name="Detter J.C."/>
            <person name="Han C."/>
            <person name="Tapia R."/>
            <person name="Land M."/>
            <person name="Hauser L."/>
            <person name="Jeffries C."/>
            <person name="Kyrpides N."/>
            <person name="Ivanova N."/>
            <person name="Mikhailova N."/>
            <person name="Begemann M.B."/>
            <person name="Mormile M.R."/>
            <person name="Wall J.D."/>
            <person name="Elias D.A."/>
            <person name="Woyke T."/>
        </authorList>
    </citation>
    <scope>NUCLEOTIDE SEQUENCE [LARGE SCALE GENOMIC DNA]</scope>
    <source>
        <strain evidence="6">sapolanicus</strain>
    </source>
</reference>
<dbReference type="eggNOG" id="COG1196">
    <property type="taxonomic scope" value="Bacteria"/>
</dbReference>
<dbReference type="STRING" id="656519.Halsa_1265"/>
<gene>
    <name evidence="5" type="ordered locus">Halsa_1265</name>
</gene>
<sequence length="229" mass="25801">MKIKNIIILALIFTFIFSFGAAAQEFEDVPRDHWAYDSVQTLAERGYLSLYAGEDFDGDESVTRYELAEIIANMLDNMVAGGGELTEEDVDIIRELSLEFRDELVAVAQNQREFEDRINEIEDQNKIQDEDISDVNIRVSDLKEELTVMSNQIETLASLEEQLEGDETFVDIQERQQMSLSRIEDLETRVAQLESGVDPEDADLRGRAGLDSINTGYIIGGLALLALIL</sequence>
<feature type="coiled-coil region" evidence="2">
    <location>
        <begin position="104"/>
        <end position="131"/>
    </location>
</feature>
<dbReference type="PANTHER" id="PTHR43308:SF1">
    <property type="entry name" value="OUTER MEMBRANE PROTEIN ALPHA"/>
    <property type="match status" value="1"/>
</dbReference>
<feature type="signal peptide" evidence="3">
    <location>
        <begin position="1"/>
        <end position="23"/>
    </location>
</feature>
<protein>
    <submittedName>
        <fullName evidence="5">S-layer domain-containing protein</fullName>
    </submittedName>
</protein>